<proteinExistence type="predicted"/>
<gene>
    <name evidence="2" type="ORF">DNF11_3861</name>
</gene>
<sequence>MDLTNLRESLESPVHPAPSRVHDERLTNEFRIAALQLTNLYKQGRKNAREAFMDGYSQALGDTLECVRTAAQGASAHDAQTRLAGLCDYIQRRLDALQSDVQDQEEAAQAAAVHDPVDDSVSRTRRKARHAHDTPKRATRPPGAAEAPPPSSQSACDSDMDVAPLAHDRSHPRKRRRALRDPRQRV</sequence>
<dbReference type="PANTHER" id="PTHR38645">
    <property type="entry name" value="CHROMOSOME 9, WHOLE GENOME SHOTGUN SEQUENCE"/>
    <property type="match status" value="1"/>
</dbReference>
<dbReference type="OrthoDB" id="21418at2759"/>
<dbReference type="VEuPathDB" id="FungiDB:DNF11_3861"/>
<evidence type="ECO:0000313" key="2">
    <source>
        <dbReference type="EMBL" id="AYO44811.1"/>
    </source>
</evidence>
<accession>A0A3G2S9M0</accession>
<protein>
    <submittedName>
        <fullName evidence="2">Uncharacterized protein</fullName>
    </submittedName>
</protein>
<evidence type="ECO:0000256" key="1">
    <source>
        <dbReference type="SAM" id="MobiDB-lite"/>
    </source>
</evidence>
<evidence type="ECO:0000313" key="3">
    <source>
        <dbReference type="Proteomes" id="UP000269793"/>
    </source>
</evidence>
<name>A0A3G2S9M0_MALR7</name>
<dbReference type="AlphaFoldDB" id="A0A3G2S9M0"/>
<feature type="region of interest" description="Disordered" evidence="1">
    <location>
        <begin position="101"/>
        <end position="186"/>
    </location>
</feature>
<dbReference type="Proteomes" id="UP000269793">
    <property type="component" value="Chromosome VIII"/>
</dbReference>
<dbReference type="EMBL" id="CP033155">
    <property type="protein sequence ID" value="AYO44811.1"/>
    <property type="molecule type" value="Genomic_DNA"/>
</dbReference>
<organism evidence="2 3">
    <name type="scientific">Malassezia restricta (strain ATCC 96810 / NBRC 103918 / CBS 7877)</name>
    <name type="common">Seborrheic dermatitis infection agent</name>
    <dbReference type="NCBI Taxonomy" id="425264"/>
    <lineage>
        <taxon>Eukaryota</taxon>
        <taxon>Fungi</taxon>
        <taxon>Dikarya</taxon>
        <taxon>Basidiomycota</taxon>
        <taxon>Ustilaginomycotina</taxon>
        <taxon>Malasseziomycetes</taxon>
        <taxon>Malasseziales</taxon>
        <taxon>Malasseziaceae</taxon>
        <taxon>Malassezia</taxon>
    </lineage>
</organism>
<reference evidence="2 3" key="1">
    <citation type="submission" date="2018-10" db="EMBL/GenBank/DDBJ databases">
        <title>Complete genome sequence of Malassezia restricta CBS 7877.</title>
        <authorList>
            <person name="Morand S.C."/>
            <person name="Bertignac M."/>
            <person name="Iltis A."/>
            <person name="Kolder I."/>
            <person name="Pirovano W."/>
            <person name="Jourdain R."/>
            <person name="Clavaud C."/>
        </authorList>
    </citation>
    <scope>NUCLEOTIDE SEQUENCE [LARGE SCALE GENOMIC DNA]</scope>
    <source>
        <strain evidence="2 3">CBS 7877</strain>
    </source>
</reference>
<feature type="region of interest" description="Disordered" evidence="1">
    <location>
        <begin position="1"/>
        <end position="20"/>
    </location>
</feature>
<keyword evidence="3" id="KW-1185">Reference proteome</keyword>
<dbReference type="PANTHER" id="PTHR38645:SF1">
    <property type="entry name" value="YALI0F12243P"/>
    <property type="match status" value="1"/>
</dbReference>